<protein>
    <submittedName>
        <fullName evidence="1">Uncharacterized protein</fullName>
    </submittedName>
</protein>
<feature type="non-terminal residue" evidence="1">
    <location>
        <position position="1"/>
    </location>
</feature>
<reference evidence="2" key="1">
    <citation type="journal article" date="2013" name="Science">
        <title>The Amborella genome and the evolution of flowering plants.</title>
        <authorList>
            <consortium name="Amborella Genome Project"/>
        </authorList>
    </citation>
    <scope>NUCLEOTIDE SEQUENCE [LARGE SCALE GENOMIC DNA]</scope>
</reference>
<accession>U5D7E1</accession>
<dbReference type="AlphaFoldDB" id="U5D7E1"/>
<name>U5D7E1_AMBTC</name>
<dbReference type="EMBL" id="KI392350">
    <property type="protein sequence ID" value="ERN17337.1"/>
    <property type="molecule type" value="Genomic_DNA"/>
</dbReference>
<proteinExistence type="predicted"/>
<keyword evidence="2" id="KW-1185">Reference proteome</keyword>
<dbReference type="Gramene" id="ERN17337">
    <property type="protein sequence ID" value="ERN17337"/>
    <property type="gene ID" value="AMTR_s00037p00123670"/>
</dbReference>
<feature type="non-terminal residue" evidence="1">
    <location>
        <position position="123"/>
    </location>
</feature>
<sequence length="123" mass="13506">IFELGMELGRSPSRSSCRIITITIGKRSFIGIPLAPTPNNSKAFPMLFGDAFSAVVIAFVPPSILKNFLARRPGGALRHVEALSNPLREVGYPRWGPCRCLFKWPRHCLGAKCLPLSSLMALQ</sequence>
<dbReference type="HOGENOM" id="CLU_2021136_0_0_1"/>
<gene>
    <name evidence="1" type="ORF">AMTR_s00037p00123670</name>
</gene>
<organism evidence="1 2">
    <name type="scientific">Amborella trichopoda</name>
    <dbReference type="NCBI Taxonomy" id="13333"/>
    <lineage>
        <taxon>Eukaryota</taxon>
        <taxon>Viridiplantae</taxon>
        <taxon>Streptophyta</taxon>
        <taxon>Embryophyta</taxon>
        <taxon>Tracheophyta</taxon>
        <taxon>Spermatophyta</taxon>
        <taxon>Magnoliopsida</taxon>
        <taxon>Amborellales</taxon>
        <taxon>Amborellaceae</taxon>
        <taxon>Amborella</taxon>
    </lineage>
</organism>
<evidence type="ECO:0000313" key="1">
    <source>
        <dbReference type="EMBL" id="ERN17337.1"/>
    </source>
</evidence>
<dbReference type="Proteomes" id="UP000017836">
    <property type="component" value="Unassembled WGS sequence"/>
</dbReference>
<evidence type="ECO:0000313" key="2">
    <source>
        <dbReference type="Proteomes" id="UP000017836"/>
    </source>
</evidence>